<comment type="caution">
    <text evidence="3">The sequence shown here is derived from an EMBL/GenBank/DDBJ whole genome shotgun (WGS) entry which is preliminary data.</text>
</comment>
<name>A0A1X2G7A5_9FUNG</name>
<dbReference type="Pfam" id="PF07470">
    <property type="entry name" value="Glyco_hydro_88"/>
    <property type="match status" value="1"/>
</dbReference>
<sequence length="394" mass="44513">MDDATLKSYGGDREVFNAVLSTSAIDKVLRVARREPPAPGTFPHCTNQGASEYIYEPSKWWTSGFFPGSLWAICERASKHPMDGYNLDEVVKLARKWSGRIEQEQYNTETHDIGFMIMPSFQRDLEVTGAKSCESVIVNAAESLLTRWNEHVGCIRSWNRTQTHLYCFDCKDTDFLVIIDNMMNLDLLYSASLITGDSKFANVATRHTETTLKHHFRKDSSTYHLIVYNPVTATPKIGLTHQGYENKSTWSRGQAWALYGLATVYKYTNDQKFLEAAMRAADYFMSRVDDGVVYWDFDAPRPCFWDVSAAMIACSGMLLIDQLHGSYTYLPHVTAILRATINGALTGNDGCTILDNSTVNNHEHAMKRITNTGLVYADYYFLEVGNRLLDMGLA</sequence>
<evidence type="ECO:0000256" key="1">
    <source>
        <dbReference type="ARBA" id="ARBA00022801"/>
    </source>
</evidence>
<dbReference type="SUPFAM" id="SSF48208">
    <property type="entry name" value="Six-hairpin glycosidases"/>
    <property type="match status" value="1"/>
</dbReference>
<dbReference type="InterPro" id="IPR052369">
    <property type="entry name" value="UG_Glycosaminoglycan_Hydrolase"/>
</dbReference>
<dbReference type="AlphaFoldDB" id="A0A1X2G7A5"/>
<dbReference type="GO" id="GO:0052757">
    <property type="term" value="F:chondroitin hydrolase activity"/>
    <property type="evidence" value="ECO:0007669"/>
    <property type="project" value="TreeGrafter"/>
</dbReference>
<evidence type="ECO:0000313" key="3">
    <source>
        <dbReference type="EMBL" id="ORX46982.1"/>
    </source>
</evidence>
<accession>A0A1X2G7A5</accession>
<dbReference type="InterPro" id="IPR008928">
    <property type="entry name" value="6-hairpin_glycosidase_sf"/>
</dbReference>
<dbReference type="Proteomes" id="UP000242146">
    <property type="component" value="Unassembled WGS sequence"/>
</dbReference>
<protein>
    <submittedName>
        <fullName evidence="3">Glycoside hydrolase family 88 protein</fullName>
    </submittedName>
</protein>
<dbReference type="EMBL" id="MCGT01000035">
    <property type="protein sequence ID" value="ORX46982.1"/>
    <property type="molecule type" value="Genomic_DNA"/>
</dbReference>
<dbReference type="STRING" id="101127.A0A1X2G7A5"/>
<dbReference type="PANTHER" id="PTHR36845:SF1">
    <property type="entry name" value="HYDROLASE, PUTATIVE (AFU_ORTHOLOGUE AFUA_7G05090)-RELATED"/>
    <property type="match status" value="1"/>
</dbReference>
<dbReference type="GO" id="GO:0000272">
    <property type="term" value="P:polysaccharide catabolic process"/>
    <property type="evidence" value="ECO:0007669"/>
    <property type="project" value="TreeGrafter"/>
</dbReference>
<gene>
    <name evidence="3" type="ORF">DM01DRAFT_1410374</name>
</gene>
<organism evidence="3 4">
    <name type="scientific">Hesseltinella vesiculosa</name>
    <dbReference type="NCBI Taxonomy" id="101127"/>
    <lineage>
        <taxon>Eukaryota</taxon>
        <taxon>Fungi</taxon>
        <taxon>Fungi incertae sedis</taxon>
        <taxon>Mucoromycota</taxon>
        <taxon>Mucoromycotina</taxon>
        <taxon>Mucoromycetes</taxon>
        <taxon>Mucorales</taxon>
        <taxon>Cunninghamellaceae</taxon>
        <taxon>Hesseltinella</taxon>
    </lineage>
</organism>
<keyword evidence="4" id="KW-1185">Reference proteome</keyword>
<evidence type="ECO:0000313" key="4">
    <source>
        <dbReference type="Proteomes" id="UP000242146"/>
    </source>
</evidence>
<dbReference type="InterPro" id="IPR012341">
    <property type="entry name" value="6hp_glycosidase-like_sf"/>
</dbReference>
<dbReference type="Gene3D" id="1.50.10.10">
    <property type="match status" value="1"/>
</dbReference>
<dbReference type="PANTHER" id="PTHR36845">
    <property type="entry name" value="HYDROLASE, PUTATIVE (AFU_ORTHOLOGUE AFUA_7G05090)-RELATED"/>
    <property type="match status" value="1"/>
</dbReference>
<proteinExistence type="inferred from homology"/>
<dbReference type="OrthoDB" id="2317065at2759"/>
<keyword evidence="1 3" id="KW-0378">Hydrolase</keyword>
<comment type="similarity">
    <text evidence="2">Belongs to the glycosyl hydrolase 88 family.</text>
</comment>
<evidence type="ECO:0000256" key="2">
    <source>
        <dbReference type="ARBA" id="ARBA00038358"/>
    </source>
</evidence>
<reference evidence="3 4" key="1">
    <citation type="submission" date="2016-07" db="EMBL/GenBank/DDBJ databases">
        <title>Pervasive Adenine N6-methylation of Active Genes in Fungi.</title>
        <authorList>
            <consortium name="DOE Joint Genome Institute"/>
            <person name="Mondo S.J."/>
            <person name="Dannebaum R.O."/>
            <person name="Kuo R.C."/>
            <person name="Labutti K."/>
            <person name="Haridas S."/>
            <person name="Kuo A."/>
            <person name="Salamov A."/>
            <person name="Ahrendt S.R."/>
            <person name="Lipzen A."/>
            <person name="Sullivan W."/>
            <person name="Andreopoulos W.B."/>
            <person name="Clum A."/>
            <person name="Lindquist E."/>
            <person name="Daum C."/>
            <person name="Ramamoorthy G.K."/>
            <person name="Gryganskyi A."/>
            <person name="Culley D."/>
            <person name="Magnuson J.K."/>
            <person name="James T.Y."/>
            <person name="O'Malley M.A."/>
            <person name="Stajich J.E."/>
            <person name="Spatafora J.W."/>
            <person name="Visel A."/>
            <person name="Grigoriev I.V."/>
        </authorList>
    </citation>
    <scope>NUCLEOTIDE SEQUENCE [LARGE SCALE GENOMIC DNA]</scope>
    <source>
        <strain evidence="3 4">NRRL 3301</strain>
    </source>
</reference>
<dbReference type="InterPro" id="IPR010905">
    <property type="entry name" value="Glyco_hydro_88"/>
</dbReference>